<evidence type="ECO:0000313" key="2">
    <source>
        <dbReference type="Proteomes" id="UP000256708"/>
    </source>
</evidence>
<dbReference type="GO" id="GO:0046677">
    <property type="term" value="P:response to antibiotic"/>
    <property type="evidence" value="ECO:0007669"/>
    <property type="project" value="InterPro"/>
</dbReference>
<dbReference type="Gene3D" id="3.30.1870.10">
    <property type="entry name" value="EreA-like, domain 2"/>
    <property type="match status" value="1"/>
</dbReference>
<gene>
    <name evidence="1" type="ORF">DXT99_14160</name>
</gene>
<dbReference type="RefSeq" id="WP_115566220.1">
    <property type="nucleotide sequence ID" value="NZ_QRGR01000014.1"/>
</dbReference>
<comment type="caution">
    <text evidence="1">The sequence shown here is derived from an EMBL/GenBank/DDBJ whole genome shotgun (WGS) entry which is preliminary data.</text>
</comment>
<name>A0A3D8LAS8_9BACT</name>
<dbReference type="SUPFAM" id="SSF159501">
    <property type="entry name" value="EreA/ChaN-like"/>
    <property type="match status" value="1"/>
</dbReference>
<reference evidence="2" key="1">
    <citation type="submission" date="2018-08" db="EMBL/GenBank/DDBJ databases">
        <authorList>
            <person name="Liu Z.-W."/>
            <person name="Du Z.-J."/>
        </authorList>
    </citation>
    <scope>NUCLEOTIDE SEQUENCE [LARGE SCALE GENOMIC DNA]</scope>
    <source>
        <strain evidence="2">H4X</strain>
    </source>
</reference>
<dbReference type="PANTHER" id="PTHR31299">
    <property type="entry name" value="ESTERASE, PUTATIVE (AFU_ORTHOLOGUE AFUA_1G05850)-RELATED"/>
    <property type="match status" value="1"/>
</dbReference>
<protein>
    <submittedName>
        <fullName evidence="1">Erythromycin esterase family protein</fullName>
    </submittedName>
</protein>
<dbReference type="EMBL" id="QRGR01000014">
    <property type="protein sequence ID" value="RDV14541.1"/>
    <property type="molecule type" value="Genomic_DNA"/>
</dbReference>
<dbReference type="PANTHER" id="PTHR31299:SF0">
    <property type="entry name" value="ESTERASE, PUTATIVE (AFU_ORTHOLOGUE AFUA_1G05850)-RELATED"/>
    <property type="match status" value="1"/>
</dbReference>
<dbReference type="Gene3D" id="1.20.1440.30">
    <property type="entry name" value="Biosynthetic Protein domain"/>
    <property type="match status" value="1"/>
</dbReference>
<dbReference type="Pfam" id="PF05139">
    <property type="entry name" value="Erythro_esteras"/>
    <property type="match status" value="1"/>
</dbReference>
<dbReference type="CDD" id="cd14728">
    <property type="entry name" value="Ere-like"/>
    <property type="match status" value="1"/>
</dbReference>
<organism evidence="1 2">
    <name type="scientific">Pontibacter diazotrophicus</name>
    <dbReference type="NCBI Taxonomy" id="1400979"/>
    <lineage>
        <taxon>Bacteria</taxon>
        <taxon>Pseudomonadati</taxon>
        <taxon>Bacteroidota</taxon>
        <taxon>Cytophagia</taxon>
        <taxon>Cytophagales</taxon>
        <taxon>Hymenobacteraceae</taxon>
        <taxon>Pontibacter</taxon>
    </lineage>
</organism>
<dbReference type="Proteomes" id="UP000256708">
    <property type="component" value="Unassembled WGS sequence"/>
</dbReference>
<keyword evidence="2" id="KW-1185">Reference proteome</keyword>
<dbReference type="OrthoDB" id="9810066at2"/>
<sequence>MAEINADKTIDLTKEFHRLQNAADLDPLMERIGNARYVLLGEASHGTHEYYTWRAEISRRLIQEKGFSCIAVEGDWPDCFEINRWIKGEPGTPESIEDVLSLFDRWPTWMWANWEVAALAEWLRKHNSNLSPGKKIGFYGLDVYSLWESMEIIVEYLEKEDPEAAEYAKKTIDCFEPYGEEDNYASALSMLKQSCKDEVLRLLQTVRQRAPQYDSQPEAGLNAEINALVTANGEKYYRTMASFGGNSWNVRDLHMVETLNSIMKHHGPDAKVIVWEHNTHIGDARATSMADRGNLNVGQLVREQHKPEEVVLVGFGSYEGSVIAGSMWGAPMQEMRVPPAIEHSVEEMLHSFSPENKLLIFDENSALQDHFRGWLGHRAIGVVYNPDRERGNYVPTKLTSRYDAFLYIDKTRALHPLHLKPKGNLTPETYPFGI</sequence>
<dbReference type="PIRSF" id="PIRSF036794">
    <property type="entry name" value="UCP_erythr_ester"/>
    <property type="match status" value="1"/>
</dbReference>
<dbReference type="AlphaFoldDB" id="A0A3D8LAS8"/>
<dbReference type="InterPro" id="IPR014622">
    <property type="entry name" value="UCP036794_erythomycin"/>
</dbReference>
<dbReference type="InterPro" id="IPR007815">
    <property type="entry name" value="Emycin_Estase"/>
</dbReference>
<dbReference type="Gene3D" id="3.40.1660.10">
    <property type="entry name" value="EreA-like (biosynthetic domain)"/>
    <property type="match status" value="1"/>
</dbReference>
<dbReference type="InterPro" id="IPR052036">
    <property type="entry name" value="Hydrolase/PRTase-associated"/>
</dbReference>
<proteinExistence type="predicted"/>
<accession>A0A3D8LAS8</accession>
<evidence type="ECO:0000313" key="1">
    <source>
        <dbReference type="EMBL" id="RDV14541.1"/>
    </source>
</evidence>